<protein>
    <submittedName>
        <fullName evidence="1">Uncharacterized protein</fullName>
    </submittedName>
</protein>
<gene>
    <name evidence="1" type="ORF">DPMN_038100</name>
</gene>
<accession>A0A9D4RMW2</accession>
<comment type="caution">
    <text evidence="1">The sequence shown here is derived from an EMBL/GenBank/DDBJ whole genome shotgun (WGS) entry which is preliminary data.</text>
</comment>
<dbReference type="EMBL" id="JAIWYP010000002">
    <property type="protein sequence ID" value="KAH3874846.1"/>
    <property type="molecule type" value="Genomic_DNA"/>
</dbReference>
<reference evidence="1" key="2">
    <citation type="submission" date="2020-11" db="EMBL/GenBank/DDBJ databases">
        <authorList>
            <person name="McCartney M.A."/>
            <person name="Auch B."/>
            <person name="Kono T."/>
            <person name="Mallez S."/>
            <person name="Becker A."/>
            <person name="Gohl D.M."/>
            <person name="Silverstein K.A.T."/>
            <person name="Koren S."/>
            <person name="Bechman K.B."/>
            <person name="Herman A."/>
            <person name="Abrahante J.E."/>
            <person name="Garbe J."/>
        </authorList>
    </citation>
    <scope>NUCLEOTIDE SEQUENCE</scope>
    <source>
        <strain evidence="1">Duluth1</strain>
        <tissue evidence="1">Whole animal</tissue>
    </source>
</reference>
<evidence type="ECO:0000313" key="2">
    <source>
        <dbReference type="Proteomes" id="UP000828390"/>
    </source>
</evidence>
<evidence type="ECO:0000313" key="1">
    <source>
        <dbReference type="EMBL" id="KAH3874846.1"/>
    </source>
</evidence>
<dbReference type="AlphaFoldDB" id="A0A9D4RMW2"/>
<dbReference type="Proteomes" id="UP000828390">
    <property type="component" value="Unassembled WGS sequence"/>
</dbReference>
<proteinExistence type="predicted"/>
<keyword evidence="2" id="KW-1185">Reference proteome</keyword>
<reference evidence="1" key="1">
    <citation type="journal article" date="2019" name="bioRxiv">
        <title>The Genome of the Zebra Mussel, Dreissena polymorpha: A Resource for Invasive Species Research.</title>
        <authorList>
            <person name="McCartney M.A."/>
            <person name="Auch B."/>
            <person name="Kono T."/>
            <person name="Mallez S."/>
            <person name="Zhang Y."/>
            <person name="Obille A."/>
            <person name="Becker A."/>
            <person name="Abrahante J.E."/>
            <person name="Garbe J."/>
            <person name="Badalamenti J.P."/>
            <person name="Herman A."/>
            <person name="Mangelson H."/>
            <person name="Liachko I."/>
            <person name="Sullivan S."/>
            <person name="Sone E.D."/>
            <person name="Koren S."/>
            <person name="Silverstein K.A.T."/>
            <person name="Beckman K.B."/>
            <person name="Gohl D.M."/>
        </authorList>
    </citation>
    <scope>NUCLEOTIDE SEQUENCE</scope>
    <source>
        <strain evidence="1">Duluth1</strain>
        <tissue evidence="1">Whole animal</tissue>
    </source>
</reference>
<name>A0A9D4RMW2_DREPO</name>
<sequence length="64" mass="7254">MRTGVGCPEVKVTVIMDCDHIPYQQSQIVEAKGHSRNRQEYLYKDVRPFLSDANKVATCPCPET</sequence>
<organism evidence="1 2">
    <name type="scientific">Dreissena polymorpha</name>
    <name type="common">Zebra mussel</name>
    <name type="synonym">Mytilus polymorpha</name>
    <dbReference type="NCBI Taxonomy" id="45954"/>
    <lineage>
        <taxon>Eukaryota</taxon>
        <taxon>Metazoa</taxon>
        <taxon>Spiralia</taxon>
        <taxon>Lophotrochozoa</taxon>
        <taxon>Mollusca</taxon>
        <taxon>Bivalvia</taxon>
        <taxon>Autobranchia</taxon>
        <taxon>Heteroconchia</taxon>
        <taxon>Euheterodonta</taxon>
        <taxon>Imparidentia</taxon>
        <taxon>Neoheterodontei</taxon>
        <taxon>Myida</taxon>
        <taxon>Dreissenoidea</taxon>
        <taxon>Dreissenidae</taxon>
        <taxon>Dreissena</taxon>
    </lineage>
</organism>